<reference evidence="1" key="1">
    <citation type="submission" date="2019-04" db="EMBL/GenBank/DDBJ databases">
        <title>Microbes associate with the intestines of laboratory mice.</title>
        <authorList>
            <person name="Navarre W."/>
            <person name="Wong E."/>
            <person name="Huang K."/>
            <person name="Tropini C."/>
            <person name="Ng K."/>
            <person name="Yu B."/>
        </authorList>
    </citation>
    <scope>NUCLEOTIDE SEQUENCE</scope>
    <source>
        <strain evidence="1">NM04_E33</strain>
    </source>
</reference>
<organism evidence="1 2">
    <name type="scientific">Lepagella muris</name>
    <dbReference type="NCBI Taxonomy" id="3032870"/>
    <lineage>
        <taxon>Bacteria</taxon>
        <taxon>Pseudomonadati</taxon>
        <taxon>Bacteroidota</taxon>
        <taxon>Bacteroidia</taxon>
        <taxon>Bacteroidales</taxon>
        <taxon>Muribaculaceae</taxon>
        <taxon>Lepagella</taxon>
    </lineage>
</organism>
<dbReference type="Proteomes" id="UP000306319">
    <property type="component" value="Unassembled WGS sequence"/>
</dbReference>
<proteinExistence type="predicted"/>
<comment type="caution">
    <text evidence="1">The sequence shown here is derived from an EMBL/GenBank/DDBJ whole genome shotgun (WGS) entry which is preliminary data.</text>
</comment>
<gene>
    <name evidence="1" type="primary">secD</name>
    <name evidence="1" type="ORF">E5331_05710</name>
</gene>
<sequence length="989" mass="108369">MQNKGFISTIAVLLVLICGFYISFSFVTSHYEKKAEEYAAMMSKTSDVTNDAYKQNLKQFNDSIDKEKVYLGYTYNQVRKLEIGLGLDLKGGMNVVLEISVPDILRQYASGEQQLRQINSTIAKVQSDGVKGSDKNFISKFTSYIQPGAMVGLFTREGEYMGKVKSNASNEEVADALQKQIDSQVDAAFNIFRTRIDQFGVVAPNIQKLQDKNGQILLELPGVKEPERVTELLKSSANLEFFEVYNYNEIANDLSAFAQAWAQQDTINHTNIIELLGGPQRAGSPVIGMVTPRNKAVVDSILSSPLAKQKLPSDFSAVWSVKPVDFPVYDAQGNVVKKANGEDRTTPYWELVALKGEAALQGDVVTSASSEYDNMRGNTVNMRMNDAGAQAWATLTRNNIGRPIAIVLDNNVYSFPNVNNEITGGSSEITGNFTPEEANDLANVLKSGKMSAKVDVVSNNVIGPSLGAEAVQQGFLSFVVAIILLMIFMILIYGVIPGLVANVGLILNLYFTLGILASFQAVLTLSGIAGIVLSLGMAVDANVLIFERTKEELRLGKKLRQAISEGYSNAFSAIFDSNLTSVITGVILLIFGSGPIKGFATTLIIGLVCSFFTAVFLTRIAFELITKNGRCENMTFDTGISRNLFSGTKFNFLGQWKTASIVWLALIVISVASLIFRGMNQGIDFSGGRNYVVQFDKSVNPADIQARLLSELQKEADDKTVSVGVITIDNDTKVRISTNYKIDAEDANIDNEISALLYKNLKPELTGADGKVMDENAFAVADENRGIISIQKVGPSVADDMKRDAVWAVGIAVVCMFLYILVRFHNIAFSVGAVCAVALTAFLIIGFYSICWGFLPFSMEIDQSFIAAVLTIIGYQINDTVVVFDRVREMMKLYPKEDRYETFNKSLNTTLTRTVMTSFSTLLVLCCIFFLGGDTIRSFTFAMIFGVIVGTFCSLYCAAPIAYNIIKRNTKKVAADNGKPALEGNRRFK</sequence>
<protein>
    <submittedName>
        <fullName evidence="1">Protein translocase subunit SecD</fullName>
    </submittedName>
</protein>
<evidence type="ECO:0000313" key="1">
    <source>
        <dbReference type="EMBL" id="TGY79508.1"/>
    </source>
</evidence>
<keyword evidence="2" id="KW-1185">Reference proteome</keyword>
<name>A0AC61RKR7_9BACT</name>
<accession>A0AC61RKR7</accession>
<dbReference type="EMBL" id="SRYB01000006">
    <property type="protein sequence ID" value="TGY79508.1"/>
    <property type="molecule type" value="Genomic_DNA"/>
</dbReference>
<evidence type="ECO:0000313" key="2">
    <source>
        <dbReference type="Proteomes" id="UP000306319"/>
    </source>
</evidence>